<dbReference type="RefSeq" id="WP_217650122.1">
    <property type="nucleotide sequence ID" value="NZ_FMZP01000012.1"/>
</dbReference>
<evidence type="ECO:0000313" key="3">
    <source>
        <dbReference type="Proteomes" id="UP000199320"/>
    </source>
</evidence>
<dbReference type="AlphaFoldDB" id="A0A1I0H0I9"/>
<organism evidence="2 3">
    <name type="scientific">Natrinema hispanicum</name>
    <dbReference type="NCBI Taxonomy" id="392421"/>
    <lineage>
        <taxon>Archaea</taxon>
        <taxon>Methanobacteriati</taxon>
        <taxon>Methanobacteriota</taxon>
        <taxon>Stenosarchaea group</taxon>
        <taxon>Halobacteria</taxon>
        <taxon>Halobacteriales</taxon>
        <taxon>Natrialbaceae</taxon>
        <taxon>Natrinema</taxon>
    </lineage>
</organism>
<reference evidence="2" key="1">
    <citation type="submission" date="2016-10" db="EMBL/GenBank/DDBJ databases">
        <authorList>
            <person name="de Groot N.N."/>
        </authorList>
    </citation>
    <scope>NUCLEOTIDE SEQUENCE [LARGE SCALE GENOMIC DNA]</scope>
    <source>
        <strain evidence="2">CDM_6</strain>
    </source>
</reference>
<gene>
    <name evidence="2" type="ORF">SAMN04488694_11251</name>
    <name evidence="1" type="ORF">SAMN05192552_101248</name>
</gene>
<protein>
    <recommendedName>
        <fullName evidence="5">LEA14-like dessication related protein</fullName>
    </recommendedName>
</protein>
<keyword evidence="3" id="KW-1185">Reference proteome</keyword>
<dbReference type="EMBL" id="FMZP01000012">
    <property type="protein sequence ID" value="SDD08657.1"/>
    <property type="molecule type" value="Genomic_DNA"/>
</dbReference>
<dbReference type="Proteomes" id="UP000324021">
    <property type="component" value="Unassembled WGS sequence"/>
</dbReference>
<dbReference type="PROSITE" id="PS51257">
    <property type="entry name" value="PROKAR_LIPOPROTEIN"/>
    <property type="match status" value="1"/>
</dbReference>
<proteinExistence type="predicted"/>
<dbReference type="STRING" id="392421.SAMN04488694_11251"/>
<evidence type="ECO:0000313" key="4">
    <source>
        <dbReference type="Proteomes" id="UP000324021"/>
    </source>
</evidence>
<dbReference type="EMBL" id="FOIC01000012">
    <property type="protein sequence ID" value="SET77196.1"/>
    <property type="molecule type" value="Genomic_DNA"/>
</dbReference>
<sequence length="134" mass="14725">MKRRTVVSGTIPLCSGLAGCTGLLSDPPMLSVTVFNRSESPYTIEMAFSRTDGDLSRGEARVFSGSISVEPDEQTVRKDVAERQQYVIEYSLFRDDGGLTEQDSFHYYPGDESEGGGLTFDITPSGTLTRRWAV</sequence>
<reference evidence="3 4" key="2">
    <citation type="submission" date="2016-10" db="EMBL/GenBank/DDBJ databases">
        <authorList>
            <person name="Varghese N."/>
            <person name="Submissions S."/>
        </authorList>
    </citation>
    <scope>NUCLEOTIDE SEQUENCE [LARGE SCALE GENOMIC DNA]</scope>
    <source>
        <strain evidence="1 4">CDM_1</strain>
        <strain evidence="3">CDM_6</strain>
    </source>
</reference>
<accession>A0A1I0H0I9</accession>
<evidence type="ECO:0000313" key="1">
    <source>
        <dbReference type="EMBL" id="SDD08657.1"/>
    </source>
</evidence>
<evidence type="ECO:0008006" key="5">
    <source>
        <dbReference type="Google" id="ProtNLM"/>
    </source>
</evidence>
<name>A0A1I0H0I9_9EURY</name>
<dbReference type="OrthoDB" id="181290at2157"/>
<dbReference type="Proteomes" id="UP000199320">
    <property type="component" value="Unassembled WGS sequence"/>
</dbReference>
<evidence type="ECO:0000313" key="2">
    <source>
        <dbReference type="EMBL" id="SET77196.1"/>
    </source>
</evidence>